<dbReference type="EMBL" id="FMYH01000005">
    <property type="protein sequence ID" value="SDD06053.1"/>
    <property type="molecule type" value="Genomic_DNA"/>
</dbReference>
<dbReference type="InterPro" id="IPR014710">
    <property type="entry name" value="RmlC-like_jellyroll"/>
</dbReference>
<name>A0A1G6RNS7_9MICO</name>
<dbReference type="AlphaFoldDB" id="A0A1G6RNS7"/>
<gene>
    <name evidence="1" type="ORF">SAMN05216410_2731</name>
</gene>
<dbReference type="STRING" id="1814289.SAMN05216410_2731"/>
<accession>A0A1G6RNS7</accession>
<keyword evidence="2" id="KW-1185">Reference proteome</keyword>
<reference evidence="1 2" key="1">
    <citation type="submission" date="2016-09" db="EMBL/GenBank/DDBJ databases">
        <authorList>
            <person name="Capua I."/>
            <person name="De Benedictis P."/>
            <person name="Joannis T."/>
            <person name="Lombin L.H."/>
            <person name="Cattoli G."/>
        </authorList>
    </citation>
    <scope>NUCLEOTIDE SEQUENCE [LARGE SCALE GENOMIC DNA]</scope>
    <source>
        <strain evidence="1 2">ISLP-3</strain>
    </source>
</reference>
<dbReference type="SUPFAM" id="SSF51182">
    <property type="entry name" value="RmlC-like cupins"/>
    <property type="match status" value="1"/>
</dbReference>
<dbReference type="OrthoDB" id="161242at2"/>
<protein>
    <recommendedName>
        <fullName evidence="3">Cupin</fullName>
    </recommendedName>
</protein>
<dbReference type="InterPro" id="IPR011051">
    <property type="entry name" value="RmlC_Cupin_sf"/>
</dbReference>
<dbReference type="Gene3D" id="2.60.120.10">
    <property type="entry name" value="Jelly Rolls"/>
    <property type="match status" value="1"/>
</dbReference>
<dbReference type="CDD" id="cd06990">
    <property type="entry name" value="cupin_DUF861"/>
    <property type="match status" value="1"/>
</dbReference>
<sequence>MQTVEHESFDAPSEVREFPHGRGEILRVGDSVISRLVLQPGWRWSQDIKPIAGTDSCQAPHFQYHVSGTIAIKMDSGAEFVAGPGDVTSLPEGHDAWVVGDEPVVVVDWYGAANWAAATA</sequence>
<evidence type="ECO:0000313" key="1">
    <source>
        <dbReference type="EMBL" id="SDD06053.1"/>
    </source>
</evidence>
<evidence type="ECO:0008006" key="3">
    <source>
        <dbReference type="Google" id="ProtNLM"/>
    </source>
</evidence>
<organism evidence="1 2">
    <name type="scientific">Sanguibacter gelidistatuariae</name>
    <dbReference type="NCBI Taxonomy" id="1814289"/>
    <lineage>
        <taxon>Bacteria</taxon>
        <taxon>Bacillati</taxon>
        <taxon>Actinomycetota</taxon>
        <taxon>Actinomycetes</taxon>
        <taxon>Micrococcales</taxon>
        <taxon>Sanguibacteraceae</taxon>
        <taxon>Sanguibacter</taxon>
    </lineage>
</organism>
<dbReference type="Proteomes" id="UP000199039">
    <property type="component" value="Unassembled WGS sequence"/>
</dbReference>
<proteinExistence type="predicted"/>
<evidence type="ECO:0000313" key="2">
    <source>
        <dbReference type="Proteomes" id="UP000199039"/>
    </source>
</evidence>